<organism evidence="1 2">
    <name type="scientific">Selenomonas ruminantium</name>
    <dbReference type="NCBI Taxonomy" id="971"/>
    <lineage>
        <taxon>Bacteria</taxon>
        <taxon>Bacillati</taxon>
        <taxon>Bacillota</taxon>
        <taxon>Negativicutes</taxon>
        <taxon>Selenomonadales</taxon>
        <taxon>Selenomonadaceae</taxon>
        <taxon>Selenomonas</taxon>
    </lineage>
</organism>
<dbReference type="OrthoDB" id="9899018at2"/>
<dbReference type="RefSeq" id="WP_073088031.1">
    <property type="nucleotide sequence ID" value="NZ_FRBC01000002.1"/>
</dbReference>
<proteinExistence type="predicted"/>
<accession>A0A1M6RIE8</accession>
<dbReference type="Proteomes" id="UP000184263">
    <property type="component" value="Unassembled WGS sequence"/>
</dbReference>
<gene>
    <name evidence="1" type="ORF">SAMN05216582_10287</name>
</gene>
<dbReference type="EMBL" id="FRBC01000002">
    <property type="protein sequence ID" value="SHK32203.1"/>
    <property type="molecule type" value="Genomic_DNA"/>
</dbReference>
<sequence length="73" mass="8763">MDEYEEKMDRLFRETDFVAENPGLKECLWQRLQEKAAQRQQEPLKIIDEDRELSEEELTRFAAAGNIFLMKKL</sequence>
<name>A0A1M6RIE8_SELRU</name>
<reference evidence="1 2" key="1">
    <citation type="submission" date="2016-11" db="EMBL/GenBank/DDBJ databases">
        <authorList>
            <person name="Jaros S."/>
            <person name="Januszkiewicz K."/>
            <person name="Wedrychowicz H."/>
        </authorList>
    </citation>
    <scope>NUCLEOTIDE SEQUENCE [LARGE SCALE GENOMIC DNA]</scope>
    <source>
        <strain evidence="1 2">HD4</strain>
    </source>
</reference>
<protein>
    <submittedName>
        <fullName evidence="1">Uncharacterized protein</fullName>
    </submittedName>
</protein>
<evidence type="ECO:0000313" key="2">
    <source>
        <dbReference type="Proteomes" id="UP000184263"/>
    </source>
</evidence>
<evidence type="ECO:0000313" key="1">
    <source>
        <dbReference type="EMBL" id="SHK32203.1"/>
    </source>
</evidence>
<dbReference type="AlphaFoldDB" id="A0A1M6RIE8"/>